<protein>
    <recommendedName>
        <fullName evidence="7">Rhodopsin domain-containing protein</fullName>
    </recommendedName>
</protein>
<evidence type="ECO:0000256" key="6">
    <source>
        <dbReference type="SAM" id="Phobius"/>
    </source>
</evidence>
<dbReference type="EMBL" id="JAPEIS010000001">
    <property type="protein sequence ID" value="KAJ8071830.1"/>
    <property type="molecule type" value="Genomic_DNA"/>
</dbReference>
<comment type="similarity">
    <text evidence="5">Belongs to the SAT4 family.</text>
</comment>
<evidence type="ECO:0000256" key="2">
    <source>
        <dbReference type="ARBA" id="ARBA00022692"/>
    </source>
</evidence>
<feature type="domain" description="Rhodopsin" evidence="7">
    <location>
        <begin position="17"/>
        <end position="145"/>
    </location>
</feature>
<accession>A0A9X0AZW2</accession>
<reference evidence="8" key="1">
    <citation type="submission" date="2022-11" db="EMBL/GenBank/DDBJ databases">
        <title>Genome Resource of Sclerotinia nivalis Strain SnTB1, a Plant Pathogen Isolated from American Ginseng.</title>
        <authorList>
            <person name="Fan S."/>
        </authorList>
    </citation>
    <scope>NUCLEOTIDE SEQUENCE</scope>
    <source>
        <strain evidence="8">SnTB1</strain>
    </source>
</reference>
<evidence type="ECO:0000256" key="4">
    <source>
        <dbReference type="ARBA" id="ARBA00023136"/>
    </source>
</evidence>
<evidence type="ECO:0000313" key="9">
    <source>
        <dbReference type="Proteomes" id="UP001152300"/>
    </source>
</evidence>
<evidence type="ECO:0000256" key="1">
    <source>
        <dbReference type="ARBA" id="ARBA00004141"/>
    </source>
</evidence>
<comment type="subcellular location">
    <subcellularLocation>
        <location evidence="1">Membrane</location>
        <topology evidence="1">Multi-pass membrane protein</topology>
    </subcellularLocation>
</comment>
<dbReference type="InterPro" id="IPR052337">
    <property type="entry name" value="SAT4-like"/>
</dbReference>
<keyword evidence="9" id="KW-1185">Reference proteome</keyword>
<feature type="transmembrane region" description="Helical" evidence="6">
    <location>
        <begin position="59"/>
        <end position="80"/>
    </location>
</feature>
<keyword evidence="4 6" id="KW-0472">Membrane</keyword>
<keyword evidence="3 6" id="KW-1133">Transmembrane helix</keyword>
<dbReference type="OrthoDB" id="2988756at2759"/>
<comment type="caution">
    <text evidence="8">The sequence shown here is derived from an EMBL/GenBank/DDBJ whole genome shotgun (WGS) entry which is preliminary data.</text>
</comment>
<dbReference type="InterPro" id="IPR049326">
    <property type="entry name" value="Rhodopsin_dom_fungi"/>
</dbReference>
<dbReference type="PANTHER" id="PTHR33048">
    <property type="entry name" value="PTH11-LIKE INTEGRAL MEMBRANE PROTEIN (AFU_ORTHOLOGUE AFUA_5G11245)"/>
    <property type="match status" value="1"/>
</dbReference>
<dbReference type="Proteomes" id="UP001152300">
    <property type="component" value="Unassembled WGS sequence"/>
</dbReference>
<dbReference type="AlphaFoldDB" id="A0A9X0AZW2"/>
<dbReference type="PANTHER" id="PTHR33048:SF47">
    <property type="entry name" value="INTEGRAL MEMBRANE PROTEIN-RELATED"/>
    <property type="match status" value="1"/>
</dbReference>
<feature type="transmembrane region" description="Helical" evidence="6">
    <location>
        <begin position="30"/>
        <end position="52"/>
    </location>
</feature>
<gene>
    <name evidence="8" type="ORF">OCU04_002143</name>
</gene>
<dbReference type="GO" id="GO:0016020">
    <property type="term" value="C:membrane"/>
    <property type="evidence" value="ECO:0007669"/>
    <property type="project" value="UniProtKB-SubCell"/>
</dbReference>
<sequence>MGLLRCIQQAKLSTSRHNKTNSSSIISARFIYSICIAVTKVAILILHLRLAISKVPQTIIWGVRAFVIPTPFSFVITTTFQCTPISQAWEQPVMDKGHCIGVNALLYANAALHILQVLIVYILPMKIWHQIQIPKRKKYALMSFLQWVVLLL</sequence>
<evidence type="ECO:0000256" key="3">
    <source>
        <dbReference type="ARBA" id="ARBA00022989"/>
    </source>
</evidence>
<feature type="transmembrane region" description="Helical" evidence="6">
    <location>
        <begin position="100"/>
        <end position="123"/>
    </location>
</feature>
<organism evidence="8 9">
    <name type="scientific">Sclerotinia nivalis</name>
    <dbReference type="NCBI Taxonomy" id="352851"/>
    <lineage>
        <taxon>Eukaryota</taxon>
        <taxon>Fungi</taxon>
        <taxon>Dikarya</taxon>
        <taxon>Ascomycota</taxon>
        <taxon>Pezizomycotina</taxon>
        <taxon>Leotiomycetes</taxon>
        <taxon>Helotiales</taxon>
        <taxon>Sclerotiniaceae</taxon>
        <taxon>Sclerotinia</taxon>
    </lineage>
</organism>
<evidence type="ECO:0000259" key="7">
    <source>
        <dbReference type="Pfam" id="PF20684"/>
    </source>
</evidence>
<name>A0A9X0AZW2_9HELO</name>
<evidence type="ECO:0000256" key="5">
    <source>
        <dbReference type="ARBA" id="ARBA00038359"/>
    </source>
</evidence>
<proteinExistence type="inferred from homology"/>
<keyword evidence="2 6" id="KW-0812">Transmembrane</keyword>
<evidence type="ECO:0000313" key="8">
    <source>
        <dbReference type="EMBL" id="KAJ8071830.1"/>
    </source>
</evidence>
<dbReference type="Pfam" id="PF20684">
    <property type="entry name" value="Fung_rhodopsin"/>
    <property type="match status" value="1"/>
</dbReference>